<dbReference type="AlphaFoldDB" id="A0AAV7THK4"/>
<reference evidence="2" key="1">
    <citation type="journal article" date="2022" name="bioRxiv">
        <title>Sequencing and chromosome-scale assembly of the giantPleurodeles waltlgenome.</title>
        <authorList>
            <person name="Brown T."/>
            <person name="Elewa A."/>
            <person name="Iarovenko S."/>
            <person name="Subramanian E."/>
            <person name="Araus A.J."/>
            <person name="Petzold A."/>
            <person name="Susuki M."/>
            <person name="Suzuki K.-i.T."/>
            <person name="Hayashi T."/>
            <person name="Toyoda A."/>
            <person name="Oliveira C."/>
            <person name="Osipova E."/>
            <person name="Leigh N.D."/>
            <person name="Simon A."/>
            <person name="Yun M.H."/>
        </authorList>
    </citation>
    <scope>NUCLEOTIDE SEQUENCE</scope>
    <source>
        <strain evidence="2">20211129_DDA</strain>
        <tissue evidence="2">Liver</tissue>
    </source>
</reference>
<evidence type="ECO:0000313" key="3">
    <source>
        <dbReference type="Proteomes" id="UP001066276"/>
    </source>
</evidence>
<accession>A0AAV7THK4</accession>
<evidence type="ECO:0000313" key="2">
    <source>
        <dbReference type="EMBL" id="KAJ1175601.1"/>
    </source>
</evidence>
<organism evidence="2 3">
    <name type="scientific">Pleurodeles waltl</name>
    <name type="common">Iberian ribbed newt</name>
    <dbReference type="NCBI Taxonomy" id="8319"/>
    <lineage>
        <taxon>Eukaryota</taxon>
        <taxon>Metazoa</taxon>
        <taxon>Chordata</taxon>
        <taxon>Craniata</taxon>
        <taxon>Vertebrata</taxon>
        <taxon>Euteleostomi</taxon>
        <taxon>Amphibia</taxon>
        <taxon>Batrachia</taxon>
        <taxon>Caudata</taxon>
        <taxon>Salamandroidea</taxon>
        <taxon>Salamandridae</taxon>
        <taxon>Pleurodelinae</taxon>
        <taxon>Pleurodeles</taxon>
    </lineage>
</organism>
<evidence type="ECO:0000256" key="1">
    <source>
        <dbReference type="SAM" id="MobiDB-lite"/>
    </source>
</evidence>
<gene>
    <name evidence="2" type="ORF">NDU88_000888</name>
</gene>
<feature type="region of interest" description="Disordered" evidence="1">
    <location>
        <begin position="68"/>
        <end position="121"/>
    </location>
</feature>
<feature type="region of interest" description="Disordered" evidence="1">
    <location>
        <begin position="1"/>
        <end position="26"/>
    </location>
</feature>
<sequence>MTTGKSWVPSGGPLTSPQGLPCSSARSAAVHVGTYRASAGQPLVPTVPRRRPQRCPSHRGVTAGAFTVAGGHTASPRPPSPAAVRFRPLPPRSPCAQHRAPRTTDSHKPIRFTHQDGTTLG</sequence>
<comment type="caution">
    <text evidence="2">The sequence shown here is derived from an EMBL/GenBank/DDBJ whole genome shotgun (WGS) entry which is preliminary data.</text>
</comment>
<keyword evidence="3" id="KW-1185">Reference proteome</keyword>
<protein>
    <submittedName>
        <fullName evidence="2">Uncharacterized protein</fullName>
    </submittedName>
</protein>
<dbReference type="Proteomes" id="UP001066276">
    <property type="component" value="Chromosome 3_2"/>
</dbReference>
<proteinExistence type="predicted"/>
<dbReference type="EMBL" id="JANPWB010000006">
    <property type="protein sequence ID" value="KAJ1175601.1"/>
    <property type="molecule type" value="Genomic_DNA"/>
</dbReference>
<name>A0AAV7THK4_PLEWA</name>